<gene>
    <name evidence="1" type="ORF">BJ322DRAFT_1108386</name>
</gene>
<organism evidence="1 2">
    <name type="scientific">Thelephora terrestris</name>
    <dbReference type="NCBI Taxonomy" id="56493"/>
    <lineage>
        <taxon>Eukaryota</taxon>
        <taxon>Fungi</taxon>
        <taxon>Dikarya</taxon>
        <taxon>Basidiomycota</taxon>
        <taxon>Agaricomycotina</taxon>
        <taxon>Agaricomycetes</taxon>
        <taxon>Thelephorales</taxon>
        <taxon>Thelephoraceae</taxon>
        <taxon>Thelephora</taxon>
    </lineage>
</organism>
<accession>A0A9P6HF35</accession>
<dbReference type="Proteomes" id="UP000736335">
    <property type="component" value="Unassembled WGS sequence"/>
</dbReference>
<evidence type="ECO:0000313" key="2">
    <source>
        <dbReference type="Proteomes" id="UP000736335"/>
    </source>
</evidence>
<dbReference type="EMBL" id="WIUZ02000007">
    <property type="protein sequence ID" value="KAF9784908.1"/>
    <property type="molecule type" value="Genomic_DNA"/>
</dbReference>
<sequence length="258" mass="29178">MDVLDTRQWDELASASSSPLQPWPPIFLNVASTWEGFIYPQPPAQGFIPDAFGAQCNFAVHGLLDHSIGVVNPYPSDLNYDDHREVIGSMTPAIDIRRSLIPLVAQRPYANNRRNRDPRKFKADRPIYFDTYSGPGLLAKDALDKNFKALMGREDPMLAYGTAISLRFEFEGYASWTCQVKTRDSRKVSHPIPRQKLAHEVAKKLVAFLNKRQATFDKSGKATVPRGPVDFNDFVLVRLDHVSKSSWQPQFTMIVRDA</sequence>
<keyword evidence="2" id="KW-1185">Reference proteome</keyword>
<proteinExistence type="predicted"/>
<reference evidence="1" key="2">
    <citation type="submission" date="2020-11" db="EMBL/GenBank/DDBJ databases">
        <authorList>
            <consortium name="DOE Joint Genome Institute"/>
            <person name="Kuo A."/>
            <person name="Miyauchi S."/>
            <person name="Kiss E."/>
            <person name="Drula E."/>
            <person name="Kohler A."/>
            <person name="Sanchez-Garcia M."/>
            <person name="Andreopoulos B."/>
            <person name="Barry K.W."/>
            <person name="Bonito G."/>
            <person name="Buee M."/>
            <person name="Carver A."/>
            <person name="Chen C."/>
            <person name="Cichocki N."/>
            <person name="Clum A."/>
            <person name="Culley D."/>
            <person name="Crous P.W."/>
            <person name="Fauchery L."/>
            <person name="Girlanda M."/>
            <person name="Hayes R."/>
            <person name="Keri Z."/>
            <person name="Labutti K."/>
            <person name="Lipzen A."/>
            <person name="Lombard V."/>
            <person name="Magnuson J."/>
            <person name="Maillard F."/>
            <person name="Morin E."/>
            <person name="Murat C."/>
            <person name="Nolan M."/>
            <person name="Ohm R."/>
            <person name="Pangilinan J."/>
            <person name="Pereira M."/>
            <person name="Perotto S."/>
            <person name="Peter M."/>
            <person name="Riley R."/>
            <person name="Sitrit Y."/>
            <person name="Stielow B."/>
            <person name="Szollosi G."/>
            <person name="Zifcakova L."/>
            <person name="Stursova M."/>
            <person name="Spatafora J.W."/>
            <person name="Tedersoo L."/>
            <person name="Vaario L.-M."/>
            <person name="Yamada A."/>
            <person name="Yan M."/>
            <person name="Wang P."/>
            <person name="Xu J."/>
            <person name="Bruns T."/>
            <person name="Baldrian P."/>
            <person name="Vilgalys R."/>
            <person name="Henrissat B."/>
            <person name="Grigoriev I.V."/>
            <person name="Hibbett D."/>
            <person name="Nagy L.G."/>
            <person name="Martin F.M."/>
        </authorList>
    </citation>
    <scope>NUCLEOTIDE SEQUENCE</scope>
    <source>
        <strain evidence="1">UH-Tt-Lm1</strain>
    </source>
</reference>
<comment type="caution">
    <text evidence="1">The sequence shown here is derived from an EMBL/GenBank/DDBJ whole genome shotgun (WGS) entry which is preliminary data.</text>
</comment>
<dbReference type="OrthoDB" id="2754513at2759"/>
<protein>
    <submittedName>
        <fullName evidence="1">Uncharacterized protein</fullName>
    </submittedName>
</protein>
<dbReference type="AlphaFoldDB" id="A0A9P6HF35"/>
<reference evidence="1" key="1">
    <citation type="journal article" date="2020" name="Nat. Commun.">
        <title>Large-scale genome sequencing of mycorrhizal fungi provides insights into the early evolution of symbiotic traits.</title>
        <authorList>
            <person name="Miyauchi S."/>
            <person name="Kiss E."/>
            <person name="Kuo A."/>
            <person name="Drula E."/>
            <person name="Kohler A."/>
            <person name="Sanchez-Garcia M."/>
            <person name="Morin E."/>
            <person name="Andreopoulos B."/>
            <person name="Barry K.W."/>
            <person name="Bonito G."/>
            <person name="Buee M."/>
            <person name="Carver A."/>
            <person name="Chen C."/>
            <person name="Cichocki N."/>
            <person name="Clum A."/>
            <person name="Culley D."/>
            <person name="Crous P.W."/>
            <person name="Fauchery L."/>
            <person name="Girlanda M."/>
            <person name="Hayes R.D."/>
            <person name="Keri Z."/>
            <person name="LaButti K."/>
            <person name="Lipzen A."/>
            <person name="Lombard V."/>
            <person name="Magnuson J."/>
            <person name="Maillard F."/>
            <person name="Murat C."/>
            <person name="Nolan M."/>
            <person name="Ohm R.A."/>
            <person name="Pangilinan J."/>
            <person name="Pereira M.F."/>
            <person name="Perotto S."/>
            <person name="Peter M."/>
            <person name="Pfister S."/>
            <person name="Riley R."/>
            <person name="Sitrit Y."/>
            <person name="Stielow J.B."/>
            <person name="Szollosi G."/>
            <person name="Zifcakova L."/>
            <person name="Stursova M."/>
            <person name="Spatafora J.W."/>
            <person name="Tedersoo L."/>
            <person name="Vaario L.M."/>
            <person name="Yamada A."/>
            <person name="Yan M."/>
            <person name="Wang P."/>
            <person name="Xu J."/>
            <person name="Bruns T."/>
            <person name="Baldrian P."/>
            <person name="Vilgalys R."/>
            <person name="Dunand C."/>
            <person name="Henrissat B."/>
            <person name="Grigoriev I.V."/>
            <person name="Hibbett D."/>
            <person name="Nagy L.G."/>
            <person name="Martin F.M."/>
        </authorList>
    </citation>
    <scope>NUCLEOTIDE SEQUENCE</scope>
    <source>
        <strain evidence="1">UH-Tt-Lm1</strain>
    </source>
</reference>
<name>A0A9P6HF35_9AGAM</name>
<evidence type="ECO:0000313" key="1">
    <source>
        <dbReference type="EMBL" id="KAF9784908.1"/>
    </source>
</evidence>